<dbReference type="PANTHER" id="PTHR43976:SF16">
    <property type="entry name" value="SHORT-CHAIN DEHYDROGENASE_REDUCTASE FAMILY PROTEIN"/>
    <property type="match status" value="1"/>
</dbReference>
<dbReference type="SUPFAM" id="SSF51735">
    <property type="entry name" value="NAD(P)-binding Rossmann-fold domains"/>
    <property type="match status" value="1"/>
</dbReference>
<dbReference type="Pfam" id="PF00106">
    <property type="entry name" value="adh_short"/>
    <property type="match status" value="1"/>
</dbReference>
<dbReference type="InterPro" id="IPR020904">
    <property type="entry name" value="Sc_DH/Rdtase_CS"/>
</dbReference>
<keyword evidence="5" id="KW-1185">Reference proteome</keyword>
<evidence type="ECO:0000256" key="3">
    <source>
        <dbReference type="RuleBase" id="RU000363"/>
    </source>
</evidence>
<evidence type="ECO:0000256" key="2">
    <source>
        <dbReference type="ARBA" id="ARBA00023002"/>
    </source>
</evidence>
<proteinExistence type="inferred from homology"/>
<dbReference type="InterPro" id="IPR051911">
    <property type="entry name" value="SDR_oxidoreductase"/>
</dbReference>
<dbReference type="PANTHER" id="PTHR43976">
    <property type="entry name" value="SHORT CHAIN DEHYDROGENASE"/>
    <property type="match status" value="1"/>
</dbReference>
<dbReference type="PRINTS" id="PR00080">
    <property type="entry name" value="SDRFAMILY"/>
</dbReference>
<gene>
    <name evidence="4" type="ORF">ACFSGX_12120</name>
</gene>
<comment type="caution">
    <text evidence="4">The sequence shown here is derived from an EMBL/GenBank/DDBJ whole genome shotgun (WGS) entry which is preliminary data.</text>
</comment>
<evidence type="ECO:0000313" key="4">
    <source>
        <dbReference type="EMBL" id="MFD1951511.1"/>
    </source>
</evidence>
<dbReference type="InterPro" id="IPR036291">
    <property type="entry name" value="NAD(P)-bd_dom_sf"/>
</dbReference>
<dbReference type="RefSeq" id="WP_380930243.1">
    <property type="nucleotide sequence ID" value="NZ_JBHUGS010000003.1"/>
</dbReference>
<evidence type="ECO:0000313" key="5">
    <source>
        <dbReference type="Proteomes" id="UP001597400"/>
    </source>
</evidence>
<protein>
    <submittedName>
        <fullName evidence="4">SDR family NAD(P)-dependent oxidoreductase</fullName>
    </submittedName>
</protein>
<evidence type="ECO:0000256" key="1">
    <source>
        <dbReference type="ARBA" id="ARBA00006484"/>
    </source>
</evidence>
<dbReference type="EMBL" id="JBHUGS010000003">
    <property type="protein sequence ID" value="MFD1951511.1"/>
    <property type="molecule type" value="Genomic_DNA"/>
</dbReference>
<dbReference type="PROSITE" id="PS00061">
    <property type="entry name" value="ADH_SHORT"/>
    <property type="match status" value="1"/>
</dbReference>
<name>A0ABW4U1A7_9SPHN</name>
<keyword evidence="2" id="KW-0560">Oxidoreductase</keyword>
<dbReference type="InterPro" id="IPR002347">
    <property type="entry name" value="SDR_fam"/>
</dbReference>
<dbReference type="PRINTS" id="PR00081">
    <property type="entry name" value="GDHRDH"/>
</dbReference>
<accession>A0ABW4U1A7</accession>
<dbReference type="Gene3D" id="3.40.50.720">
    <property type="entry name" value="NAD(P)-binding Rossmann-like Domain"/>
    <property type="match status" value="1"/>
</dbReference>
<dbReference type="CDD" id="cd05374">
    <property type="entry name" value="17beta-HSD-like_SDR_c"/>
    <property type="match status" value="1"/>
</dbReference>
<organism evidence="4 5">
    <name type="scientific">Sphingomonas arantia</name>
    <dbReference type="NCBI Taxonomy" id="1460676"/>
    <lineage>
        <taxon>Bacteria</taxon>
        <taxon>Pseudomonadati</taxon>
        <taxon>Pseudomonadota</taxon>
        <taxon>Alphaproteobacteria</taxon>
        <taxon>Sphingomonadales</taxon>
        <taxon>Sphingomonadaceae</taxon>
        <taxon>Sphingomonas</taxon>
    </lineage>
</organism>
<dbReference type="Proteomes" id="UP001597400">
    <property type="component" value="Unassembled WGS sequence"/>
</dbReference>
<sequence length="282" mass="29784">MRTWFITGASRGFGALIVKEALAKGDAVVATARDPKSVTDRFGDHPNLLAAALDVNNEAQAHAAAEAAVKRFGKIDILVNNAGFGVLGAVEETSAEEAEAVFRTNVFGLLAVSRAVLPHMRRERSGHIVNLSSIGGYQGFIGWGVYCGTKFAVEGISESMALELAPLGIKVTTVLPGFFRTDFLDAASLTVSPTVLEDYAGTAGGMRNFAADANHAQPGDPVRFAKAFITMVDDPNPPLRMAFGSDTVAAIEAKNAFVAEELAKWRDLALSTDFPIEADPAA</sequence>
<comment type="similarity">
    <text evidence="1 3">Belongs to the short-chain dehydrogenases/reductases (SDR) family.</text>
</comment>
<reference evidence="5" key="1">
    <citation type="journal article" date="2019" name="Int. J. Syst. Evol. Microbiol.">
        <title>The Global Catalogue of Microorganisms (GCM) 10K type strain sequencing project: providing services to taxonomists for standard genome sequencing and annotation.</title>
        <authorList>
            <consortium name="The Broad Institute Genomics Platform"/>
            <consortium name="The Broad Institute Genome Sequencing Center for Infectious Disease"/>
            <person name="Wu L."/>
            <person name="Ma J."/>
        </authorList>
    </citation>
    <scope>NUCLEOTIDE SEQUENCE [LARGE SCALE GENOMIC DNA]</scope>
    <source>
        <strain evidence="5">CGMCC 1.12702</strain>
    </source>
</reference>